<dbReference type="Gene3D" id="3.10.450.50">
    <property type="match status" value="1"/>
</dbReference>
<organism evidence="1 2">
    <name type="scientific">Macrophomina phaseolina</name>
    <dbReference type="NCBI Taxonomy" id="35725"/>
    <lineage>
        <taxon>Eukaryota</taxon>
        <taxon>Fungi</taxon>
        <taxon>Dikarya</taxon>
        <taxon>Ascomycota</taxon>
        <taxon>Pezizomycotina</taxon>
        <taxon>Dothideomycetes</taxon>
        <taxon>Dothideomycetes incertae sedis</taxon>
        <taxon>Botryosphaeriales</taxon>
        <taxon>Botryosphaeriaceae</taxon>
        <taxon>Macrophomina</taxon>
    </lineage>
</organism>
<dbReference type="SUPFAM" id="SSF54427">
    <property type="entry name" value="NTF2-like"/>
    <property type="match status" value="1"/>
</dbReference>
<sequence>MADRNSLLVKLDALYGKMQTLSPTSSSEDLNTFAAFFAEDCTAFLKSMREQSTPSIGREGVIIGLSDILKDYNILKRRVVSSAVSADGSVVFSEMNNKLNIHGETLESFPVTAVVAFNGQGLITSFKHYCCLSPVVEIIQGKTGVGPYSKKFLETKVMTTE</sequence>
<proteinExistence type="predicted"/>
<evidence type="ECO:0000313" key="2">
    <source>
        <dbReference type="Proteomes" id="UP000774617"/>
    </source>
</evidence>
<comment type="caution">
    <text evidence="1">The sequence shown here is derived from an EMBL/GenBank/DDBJ whole genome shotgun (WGS) entry which is preliminary data.</text>
</comment>
<name>A0ABQ8FTA4_9PEZI</name>
<gene>
    <name evidence="1" type="ORF">B0J12DRAFT_690280</name>
</gene>
<dbReference type="Proteomes" id="UP000774617">
    <property type="component" value="Unassembled WGS sequence"/>
</dbReference>
<keyword evidence="2" id="KW-1185">Reference proteome</keyword>
<protein>
    <recommendedName>
        <fullName evidence="3">SnoaL-like domain-containing protein</fullName>
    </recommendedName>
</protein>
<evidence type="ECO:0000313" key="1">
    <source>
        <dbReference type="EMBL" id="KAH7012375.1"/>
    </source>
</evidence>
<evidence type="ECO:0008006" key="3">
    <source>
        <dbReference type="Google" id="ProtNLM"/>
    </source>
</evidence>
<dbReference type="InterPro" id="IPR032710">
    <property type="entry name" value="NTF2-like_dom_sf"/>
</dbReference>
<reference evidence="1 2" key="1">
    <citation type="journal article" date="2021" name="Nat. Commun.">
        <title>Genetic determinants of endophytism in the Arabidopsis root mycobiome.</title>
        <authorList>
            <person name="Mesny F."/>
            <person name="Miyauchi S."/>
            <person name="Thiergart T."/>
            <person name="Pickel B."/>
            <person name="Atanasova L."/>
            <person name="Karlsson M."/>
            <person name="Huettel B."/>
            <person name="Barry K.W."/>
            <person name="Haridas S."/>
            <person name="Chen C."/>
            <person name="Bauer D."/>
            <person name="Andreopoulos W."/>
            <person name="Pangilinan J."/>
            <person name="LaButti K."/>
            <person name="Riley R."/>
            <person name="Lipzen A."/>
            <person name="Clum A."/>
            <person name="Drula E."/>
            <person name="Henrissat B."/>
            <person name="Kohler A."/>
            <person name="Grigoriev I.V."/>
            <person name="Martin F.M."/>
            <person name="Hacquard S."/>
        </authorList>
    </citation>
    <scope>NUCLEOTIDE SEQUENCE [LARGE SCALE GENOMIC DNA]</scope>
    <source>
        <strain evidence="1 2">MPI-SDFR-AT-0080</strain>
    </source>
</reference>
<accession>A0ABQ8FTA4</accession>
<dbReference type="EMBL" id="JAGTJR010000088">
    <property type="protein sequence ID" value="KAH7012375.1"/>
    <property type="molecule type" value="Genomic_DNA"/>
</dbReference>